<keyword evidence="3" id="KW-0443">Lipid metabolism</keyword>
<name>A0A0B7I403_9FLAO</name>
<keyword evidence="1 5" id="KW-0436">Ligase</keyword>
<keyword evidence="2" id="KW-0276">Fatty acid metabolism</keyword>
<dbReference type="AlphaFoldDB" id="A0A0B7I403"/>
<dbReference type="SUPFAM" id="SSF56801">
    <property type="entry name" value="Acetyl-CoA synthetase-like"/>
    <property type="match status" value="1"/>
</dbReference>
<accession>A0A0B7I403</accession>
<dbReference type="Gene3D" id="3.40.50.12780">
    <property type="entry name" value="N-terminal domain of ligase-like"/>
    <property type="match status" value="2"/>
</dbReference>
<proteinExistence type="predicted"/>
<feature type="domain" description="AMP-dependent synthetase/ligase" evidence="4">
    <location>
        <begin position="35"/>
        <end position="436"/>
    </location>
</feature>
<evidence type="ECO:0000313" key="5">
    <source>
        <dbReference type="EMBL" id="CEN44852.1"/>
    </source>
</evidence>
<evidence type="ECO:0000256" key="3">
    <source>
        <dbReference type="ARBA" id="ARBA00023098"/>
    </source>
</evidence>
<protein>
    <submittedName>
        <fullName evidence="5">Long-chain acyl-CoA synthetase</fullName>
        <ecNumber evidence="5">6.2.1.3</ecNumber>
    </submittedName>
</protein>
<reference evidence="5 6" key="1">
    <citation type="submission" date="2015-01" db="EMBL/GenBank/DDBJ databases">
        <authorList>
            <person name="Xiang T."/>
            <person name="Song Y."/>
            <person name="Huang L."/>
            <person name="Wang B."/>
            <person name="Wu P."/>
        </authorList>
    </citation>
    <scope>NUCLEOTIDE SEQUENCE [LARGE SCALE GENOMIC DNA]</scope>
    <source>
        <strain evidence="5 6">CcD38</strain>
    </source>
</reference>
<dbReference type="EMBL" id="CDOI01000113">
    <property type="protein sequence ID" value="CEN44852.1"/>
    <property type="molecule type" value="Genomic_DNA"/>
</dbReference>
<evidence type="ECO:0000256" key="2">
    <source>
        <dbReference type="ARBA" id="ARBA00022832"/>
    </source>
</evidence>
<dbReference type="GO" id="GO:0004467">
    <property type="term" value="F:long-chain fatty acid-CoA ligase activity"/>
    <property type="evidence" value="ECO:0007669"/>
    <property type="project" value="UniProtKB-EC"/>
</dbReference>
<evidence type="ECO:0000313" key="6">
    <source>
        <dbReference type="Proteomes" id="UP000045051"/>
    </source>
</evidence>
<dbReference type="PANTHER" id="PTHR43272:SF32">
    <property type="entry name" value="AMP-DEPENDENT SYNTHETASE_LIGASE DOMAIN-CONTAINING PROTEIN"/>
    <property type="match status" value="1"/>
</dbReference>
<dbReference type="Pfam" id="PF23562">
    <property type="entry name" value="AMP-binding_C_3"/>
    <property type="match status" value="1"/>
</dbReference>
<keyword evidence="6" id="KW-1185">Reference proteome</keyword>
<sequence>MFLPLFIVTLRVDFKILSKMNEVTRLFDIPYYQLKNFPLEDAFVTKYDGKWEKTSTETYIQKINQVSRGLLRLGVEKDDKIAVISSNNRTEWHVLDMGILQIGAQNVPVYPTISLEDYEYIFNHAECKYCFVSDKQLLDKITSIQDKLPHLKGIYTFDTVPYAHSWKEILNLGVDENNQPEVENYKKQIHGTDLATIIYTSGTTDRPKGVMLSHKNIISNVLNCEDRLPIKAGSRCLSFLPVCHIFERMLTYFYQYNFMRIHFAESIEKMGENIKEVKPHLMTVVPRLLEKVYDKIYTKGTELSGIKKKLFFWALDLGFAYKPYGANGFWYGFKLGIARKLIFKKWQEALGGELQLIVSGSAALQNRLNRVFCAAGLNIVEGYGLTETSPVISVNRKSGKYLKIGTVGKPINNVEVKIAEDGEILCKGDNVMLGYFKDPQMTAQAIVDGYFHTGDIGELDKEGFLKITDRKKEIFKTSGGKYITPQRIESLLKQSRFIEQAMVVGEGEKMPAAIIQLNFPFVKEWAKRRGINLESSNEKIIANKKLFDRIRKEVERANEYLGQWEKIKVFGLTPDEWSIDAGHLTPTLKLKRRIIKEKYSELYKSFYA</sequence>
<dbReference type="Proteomes" id="UP000045051">
    <property type="component" value="Unassembled WGS sequence"/>
</dbReference>
<dbReference type="GO" id="GO:0016020">
    <property type="term" value="C:membrane"/>
    <property type="evidence" value="ECO:0007669"/>
    <property type="project" value="TreeGrafter"/>
</dbReference>
<evidence type="ECO:0000259" key="4">
    <source>
        <dbReference type="Pfam" id="PF00501"/>
    </source>
</evidence>
<dbReference type="Pfam" id="PF00501">
    <property type="entry name" value="AMP-binding"/>
    <property type="match status" value="1"/>
</dbReference>
<dbReference type="CDD" id="cd05907">
    <property type="entry name" value="VL_LC_FACS_like"/>
    <property type="match status" value="1"/>
</dbReference>
<organism evidence="5 6">
    <name type="scientific">Capnocytophaga canis</name>
    <dbReference type="NCBI Taxonomy" id="1848903"/>
    <lineage>
        <taxon>Bacteria</taxon>
        <taxon>Pseudomonadati</taxon>
        <taxon>Bacteroidota</taxon>
        <taxon>Flavobacteriia</taxon>
        <taxon>Flavobacteriales</taxon>
        <taxon>Flavobacteriaceae</taxon>
        <taxon>Capnocytophaga</taxon>
    </lineage>
</organism>
<evidence type="ECO:0000256" key="1">
    <source>
        <dbReference type="ARBA" id="ARBA00022598"/>
    </source>
</evidence>
<dbReference type="InterPro" id="IPR042099">
    <property type="entry name" value="ANL_N_sf"/>
</dbReference>
<gene>
    <name evidence="5" type="ORF">CCAND38_200007</name>
</gene>
<dbReference type="EC" id="6.2.1.3" evidence="5"/>
<dbReference type="PANTHER" id="PTHR43272">
    <property type="entry name" value="LONG-CHAIN-FATTY-ACID--COA LIGASE"/>
    <property type="match status" value="1"/>
</dbReference>
<dbReference type="InterPro" id="IPR000873">
    <property type="entry name" value="AMP-dep_synth/lig_dom"/>
</dbReference>